<dbReference type="SUPFAM" id="SSF48452">
    <property type="entry name" value="TPR-like"/>
    <property type="match status" value="1"/>
</dbReference>
<accession>A0ABS4Q8V4</accession>
<keyword evidence="3" id="KW-1185">Reference proteome</keyword>
<proteinExistence type="predicted"/>
<dbReference type="CDD" id="cd00093">
    <property type="entry name" value="HTH_XRE"/>
    <property type="match status" value="1"/>
</dbReference>
<organism evidence="2 3">
    <name type="scientific">Nocardia goodfellowii</name>
    <dbReference type="NCBI Taxonomy" id="882446"/>
    <lineage>
        <taxon>Bacteria</taxon>
        <taxon>Bacillati</taxon>
        <taxon>Actinomycetota</taxon>
        <taxon>Actinomycetes</taxon>
        <taxon>Mycobacteriales</taxon>
        <taxon>Nocardiaceae</taxon>
        <taxon>Nocardia</taxon>
    </lineage>
</organism>
<gene>
    <name evidence="2" type="ORF">BJ987_001020</name>
</gene>
<protein>
    <submittedName>
        <fullName evidence="2">Transcriptional regulator with XRE-family HTH domain</fullName>
    </submittedName>
</protein>
<comment type="caution">
    <text evidence="2">The sequence shown here is derived from an EMBL/GenBank/DDBJ whole genome shotgun (WGS) entry which is preliminary data.</text>
</comment>
<sequence length="409" mass="44013">MRISFRDPLAVHNRLQQRKHTATVGLMRPGGENVTGERLRAAREAAGLSLSALAARTHFSKPLLGMLETGQRTVRPEHVRAYADALGIGSALFVEPADGERAAAEWMQRAAASDIGGDTLERLELAVDDLASAYPTTAPGELLVRVRQHLGYAGRLMDSRKTLTQHRRLLVVVGWLSLLGSTCHIDLGETSAAAARGHLAWKLADEAQHPEIAAWCLETRAWHQLMDGAFAEAAELSRAAQSIAPQDSSVHIQATAQEGRASARLGDRQGTYEALRKVARLVSGLSVPDRPEHHFQYDPAKADTYVATTLSWLGDPAAESYARHVLADLSGAASVRPRRIAMASLDLGLALVAADKPDEAADVALSVVTSGNLVPSHYWRVAEVISGIAGRDAPDAATVREAFRDTYQS</sequence>
<dbReference type="SMART" id="SM00530">
    <property type="entry name" value="HTH_XRE"/>
    <property type="match status" value="1"/>
</dbReference>
<dbReference type="SUPFAM" id="SSF47413">
    <property type="entry name" value="lambda repressor-like DNA-binding domains"/>
    <property type="match status" value="1"/>
</dbReference>
<dbReference type="EMBL" id="JAGGMR010000001">
    <property type="protein sequence ID" value="MBP2188119.1"/>
    <property type="molecule type" value="Genomic_DNA"/>
</dbReference>
<dbReference type="Gene3D" id="1.10.260.40">
    <property type="entry name" value="lambda repressor-like DNA-binding domains"/>
    <property type="match status" value="1"/>
</dbReference>
<dbReference type="RefSeq" id="WP_307869483.1">
    <property type="nucleotide sequence ID" value="NZ_JAGGMR010000001.1"/>
</dbReference>
<feature type="domain" description="HTH cro/C1-type" evidence="1">
    <location>
        <begin position="39"/>
        <end position="93"/>
    </location>
</feature>
<dbReference type="Proteomes" id="UP001519325">
    <property type="component" value="Unassembled WGS sequence"/>
</dbReference>
<dbReference type="InterPro" id="IPR011990">
    <property type="entry name" value="TPR-like_helical_dom_sf"/>
</dbReference>
<reference evidence="2 3" key="1">
    <citation type="submission" date="2021-03" db="EMBL/GenBank/DDBJ databases">
        <title>Sequencing the genomes of 1000 actinobacteria strains.</title>
        <authorList>
            <person name="Klenk H.-P."/>
        </authorList>
    </citation>
    <scope>NUCLEOTIDE SEQUENCE [LARGE SCALE GENOMIC DNA]</scope>
    <source>
        <strain evidence="2 3">DSM 45516</strain>
    </source>
</reference>
<name>A0ABS4Q8V4_9NOCA</name>
<evidence type="ECO:0000313" key="2">
    <source>
        <dbReference type="EMBL" id="MBP2188119.1"/>
    </source>
</evidence>
<evidence type="ECO:0000259" key="1">
    <source>
        <dbReference type="PROSITE" id="PS50943"/>
    </source>
</evidence>
<dbReference type="InterPro" id="IPR010982">
    <property type="entry name" value="Lambda_DNA-bd_dom_sf"/>
</dbReference>
<dbReference type="Pfam" id="PF13560">
    <property type="entry name" value="HTH_31"/>
    <property type="match status" value="1"/>
</dbReference>
<dbReference type="Gene3D" id="1.25.40.10">
    <property type="entry name" value="Tetratricopeptide repeat domain"/>
    <property type="match status" value="1"/>
</dbReference>
<evidence type="ECO:0000313" key="3">
    <source>
        <dbReference type="Proteomes" id="UP001519325"/>
    </source>
</evidence>
<dbReference type="PROSITE" id="PS50943">
    <property type="entry name" value="HTH_CROC1"/>
    <property type="match status" value="1"/>
</dbReference>
<dbReference type="InterPro" id="IPR001387">
    <property type="entry name" value="Cro/C1-type_HTH"/>
</dbReference>